<keyword evidence="8" id="KW-1185">Reference proteome</keyword>
<dbReference type="PANTHER" id="PTHR13439:SF70">
    <property type="entry name" value="TLC DOMAIN-CONTAINING PROTEIN-RELATED"/>
    <property type="match status" value="1"/>
</dbReference>
<dbReference type="InterPro" id="IPR006634">
    <property type="entry name" value="TLC-dom"/>
</dbReference>
<name>A0A0N4ZG02_PARTI</name>
<feature type="domain" description="TLC" evidence="7">
    <location>
        <begin position="79"/>
        <end position="278"/>
    </location>
</feature>
<evidence type="ECO:0000313" key="8">
    <source>
        <dbReference type="Proteomes" id="UP000038045"/>
    </source>
</evidence>
<evidence type="ECO:0000313" key="9">
    <source>
        <dbReference type="WBParaSite" id="PTRK_0000668000.1"/>
    </source>
</evidence>
<keyword evidence="3 6" id="KW-1133">Transmembrane helix</keyword>
<dbReference type="WBParaSite" id="PTRK_0000668000.1">
    <property type="protein sequence ID" value="PTRK_0000668000.1"/>
    <property type="gene ID" value="PTRK_0000668000"/>
</dbReference>
<sequence>MTDDYFSSTKTNLPKDGSLTSQNIQLISMTVFSFTFFRILTYLVRWYFFKSFLFKSRNYFESTKKSKEDGKYFLHIQHNKKWRISNECISCFHASLCSFWLLYLFLKYLESLEDFLIIYEHMIGMMFAFIFGYIISDTVDLVANEWSIRIIILLFHHTLVSISTVYPMITKTFGGVICIGFLMELNSILLHVRSLLNYNGINKKNIKFKMVAMANMFTFIIFRIIPNIYLAVFCIRIIKKFQWYVVALMFLVIYGLLITNIILMYRLLTADGFIKVKKPKYKDGFDIETDANSNYNSIILEEMSFTSDSSTTSTQTKPTQT</sequence>
<accession>A0A0N4ZG02</accession>
<evidence type="ECO:0000259" key="7">
    <source>
        <dbReference type="PROSITE" id="PS50922"/>
    </source>
</evidence>
<evidence type="ECO:0000256" key="2">
    <source>
        <dbReference type="ARBA" id="ARBA00022692"/>
    </source>
</evidence>
<feature type="transmembrane region" description="Helical" evidence="6">
    <location>
        <begin position="213"/>
        <end position="238"/>
    </location>
</feature>
<comment type="subcellular location">
    <subcellularLocation>
        <location evidence="1">Membrane</location>
        <topology evidence="1">Multi-pass membrane protein</topology>
    </subcellularLocation>
</comment>
<keyword evidence="2 5" id="KW-0812">Transmembrane</keyword>
<dbReference type="GO" id="GO:0097035">
    <property type="term" value="P:regulation of membrane lipid distribution"/>
    <property type="evidence" value="ECO:0007669"/>
    <property type="project" value="TreeGrafter"/>
</dbReference>
<protein>
    <submittedName>
        <fullName evidence="9">TLC domain-containing protein</fullName>
    </submittedName>
</protein>
<reference evidence="9" key="1">
    <citation type="submission" date="2017-02" db="UniProtKB">
        <authorList>
            <consortium name="WormBaseParasite"/>
        </authorList>
    </citation>
    <scope>IDENTIFICATION</scope>
</reference>
<dbReference type="GO" id="GO:0055091">
    <property type="term" value="P:phospholipid homeostasis"/>
    <property type="evidence" value="ECO:0007669"/>
    <property type="project" value="TreeGrafter"/>
</dbReference>
<dbReference type="SMART" id="SM00724">
    <property type="entry name" value="TLC"/>
    <property type="match status" value="1"/>
</dbReference>
<dbReference type="GO" id="GO:0005886">
    <property type="term" value="C:plasma membrane"/>
    <property type="evidence" value="ECO:0007669"/>
    <property type="project" value="TreeGrafter"/>
</dbReference>
<feature type="transmembrane region" description="Helical" evidence="6">
    <location>
        <begin position="172"/>
        <end position="192"/>
    </location>
</feature>
<dbReference type="PROSITE" id="PS50922">
    <property type="entry name" value="TLC"/>
    <property type="match status" value="1"/>
</dbReference>
<evidence type="ECO:0000256" key="4">
    <source>
        <dbReference type="ARBA" id="ARBA00023136"/>
    </source>
</evidence>
<dbReference type="Pfam" id="PF03798">
    <property type="entry name" value="TRAM_LAG1_CLN8"/>
    <property type="match status" value="1"/>
</dbReference>
<dbReference type="GO" id="GO:0007009">
    <property type="term" value="P:plasma membrane organization"/>
    <property type="evidence" value="ECO:0007669"/>
    <property type="project" value="TreeGrafter"/>
</dbReference>
<feature type="transmembrane region" description="Helical" evidence="6">
    <location>
        <begin position="88"/>
        <end position="109"/>
    </location>
</feature>
<dbReference type="Proteomes" id="UP000038045">
    <property type="component" value="Unplaced"/>
</dbReference>
<evidence type="ECO:0000256" key="1">
    <source>
        <dbReference type="ARBA" id="ARBA00004141"/>
    </source>
</evidence>
<evidence type="ECO:0000256" key="6">
    <source>
        <dbReference type="SAM" id="Phobius"/>
    </source>
</evidence>
<organism evidence="8 9">
    <name type="scientific">Parastrongyloides trichosuri</name>
    <name type="common">Possum-specific nematode worm</name>
    <dbReference type="NCBI Taxonomy" id="131310"/>
    <lineage>
        <taxon>Eukaryota</taxon>
        <taxon>Metazoa</taxon>
        <taxon>Ecdysozoa</taxon>
        <taxon>Nematoda</taxon>
        <taxon>Chromadorea</taxon>
        <taxon>Rhabditida</taxon>
        <taxon>Tylenchina</taxon>
        <taxon>Panagrolaimomorpha</taxon>
        <taxon>Strongyloidoidea</taxon>
        <taxon>Strongyloididae</taxon>
        <taxon>Parastrongyloides</taxon>
    </lineage>
</organism>
<keyword evidence="4 5" id="KW-0472">Membrane</keyword>
<feature type="transmembrane region" description="Helical" evidence="6">
    <location>
        <begin position="24"/>
        <end position="48"/>
    </location>
</feature>
<dbReference type="PANTHER" id="PTHR13439">
    <property type="entry name" value="CT120 PROTEIN"/>
    <property type="match status" value="1"/>
</dbReference>
<feature type="transmembrane region" description="Helical" evidence="6">
    <location>
        <begin position="244"/>
        <end position="268"/>
    </location>
</feature>
<evidence type="ECO:0000256" key="5">
    <source>
        <dbReference type="PROSITE-ProRule" id="PRU00205"/>
    </source>
</evidence>
<feature type="transmembrane region" description="Helical" evidence="6">
    <location>
        <begin position="146"/>
        <end position="166"/>
    </location>
</feature>
<dbReference type="InterPro" id="IPR050846">
    <property type="entry name" value="TLCD"/>
</dbReference>
<dbReference type="GO" id="GO:0071709">
    <property type="term" value="P:membrane assembly"/>
    <property type="evidence" value="ECO:0007669"/>
    <property type="project" value="TreeGrafter"/>
</dbReference>
<evidence type="ECO:0000256" key="3">
    <source>
        <dbReference type="ARBA" id="ARBA00022989"/>
    </source>
</evidence>
<proteinExistence type="predicted"/>
<feature type="transmembrane region" description="Helical" evidence="6">
    <location>
        <begin position="115"/>
        <end position="134"/>
    </location>
</feature>
<dbReference type="AlphaFoldDB" id="A0A0N4ZG02"/>